<dbReference type="EMBL" id="JAPWTJ010000010">
    <property type="protein sequence ID" value="KAJ8985642.1"/>
    <property type="molecule type" value="Genomic_DNA"/>
</dbReference>
<keyword evidence="7" id="KW-0411">Iron-sulfur</keyword>
<evidence type="ECO:0000313" key="10">
    <source>
        <dbReference type="Proteomes" id="UP001162164"/>
    </source>
</evidence>
<evidence type="ECO:0000259" key="8">
    <source>
        <dbReference type="Pfam" id="PF04104"/>
    </source>
</evidence>
<dbReference type="Gene3D" id="1.20.930.80">
    <property type="match status" value="1"/>
</dbReference>
<dbReference type="PANTHER" id="PTHR10537:SF3">
    <property type="entry name" value="DNA PRIMASE LARGE SUBUNIT"/>
    <property type="match status" value="1"/>
</dbReference>
<keyword evidence="6" id="KW-0408">Iron</keyword>
<keyword evidence="2" id="KW-0004">4Fe-4S</keyword>
<dbReference type="InterPro" id="IPR007238">
    <property type="entry name" value="DNA_primase_lsu_euk/arc"/>
</dbReference>
<protein>
    <recommendedName>
        <fullName evidence="8">DNA primase large subunit C-terminal domain-containing protein</fullName>
    </recommendedName>
</protein>
<keyword evidence="10" id="KW-1185">Reference proteome</keyword>
<keyword evidence="3" id="KW-0639">Primosome</keyword>
<evidence type="ECO:0000256" key="1">
    <source>
        <dbReference type="ARBA" id="ARBA00001966"/>
    </source>
</evidence>
<feature type="domain" description="DNA primase large subunit C-terminal" evidence="8">
    <location>
        <begin position="230"/>
        <end position="396"/>
    </location>
</feature>
<accession>A0ABQ9K7Y6</accession>
<keyword evidence="5" id="KW-0479">Metal-binding</keyword>
<comment type="caution">
    <text evidence="9">The sequence shown here is derived from an EMBL/GenBank/DDBJ whole genome shotgun (WGS) entry which is preliminary data.</text>
</comment>
<gene>
    <name evidence="9" type="ORF">NQ317_015138</name>
</gene>
<reference evidence="9" key="1">
    <citation type="journal article" date="2023" name="Insect Mol. Biol.">
        <title>Genome sequencing provides insights into the evolution of gene families encoding plant cell wall-degrading enzymes in longhorned beetles.</title>
        <authorList>
            <person name="Shin N.R."/>
            <person name="Okamura Y."/>
            <person name="Kirsch R."/>
            <person name="Pauchet Y."/>
        </authorList>
    </citation>
    <scope>NUCLEOTIDE SEQUENCE</scope>
    <source>
        <strain evidence="9">MMC_N1</strain>
    </source>
</reference>
<evidence type="ECO:0000256" key="7">
    <source>
        <dbReference type="ARBA" id="ARBA00023014"/>
    </source>
</evidence>
<dbReference type="Pfam" id="PF26466">
    <property type="entry name" value="DNA_primase_lrg_N"/>
    <property type="match status" value="1"/>
</dbReference>
<evidence type="ECO:0000256" key="2">
    <source>
        <dbReference type="ARBA" id="ARBA00022485"/>
    </source>
</evidence>
<evidence type="ECO:0000256" key="5">
    <source>
        <dbReference type="ARBA" id="ARBA00022723"/>
    </source>
</evidence>
<evidence type="ECO:0000256" key="4">
    <source>
        <dbReference type="ARBA" id="ARBA00022705"/>
    </source>
</evidence>
<keyword evidence="4" id="KW-0235">DNA replication</keyword>
<dbReference type="Proteomes" id="UP001162164">
    <property type="component" value="Unassembled WGS sequence"/>
</dbReference>
<sequence length="422" mass="50507">MDFYKFNVNTYKYPPLEGYSITLKIWTFHRIQKKWNKYIENKIIENKLRTYIILLKNEENSVTAKTTTLGTFFMCCELYWFITLYQRMDKEVLNEFLTQNDFCYSKLSLEEKEMLKNKLITSSNIKSSDFCDMIYYKVNFTEVIKLVETRKVFLYKGFAYLPESDIIYCVQNRLWRQFNRQLEWTGKILPTALKEQRIQNLLSNLPLVKPTTKFIDENGPKLTLDNINEAVEVHFPLCIKSIHEILRKNHHLKYDCKMQYGIFLKCSGFEYEDAMVFWRDEFTQKMDTEQYDKKYLYLFKHQYGKVGSRLDYKPYSCQQIQSWSPGPLQHHGCPFKHWDIDKVLKRCENDGLNNENVGFIRNYMREGKYAEACTTYFSASHRIFKENLIESPNQYFEESCKTEGAIDAVLDVMFERCDNDLS</sequence>
<evidence type="ECO:0000256" key="3">
    <source>
        <dbReference type="ARBA" id="ARBA00022515"/>
    </source>
</evidence>
<evidence type="ECO:0000256" key="6">
    <source>
        <dbReference type="ARBA" id="ARBA00023004"/>
    </source>
</evidence>
<dbReference type="Pfam" id="PF04104">
    <property type="entry name" value="DNA_primase_lrg"/>
    <property type="match status" value="1"/>
</dbReference>
<proteinExistence type="predicted"/>
<dbReference type="PANTHER" id="PTHR10537">
    <property type="entry name" value="DNA PRIMASE LARGE SUBUNIT"/>
    <property type="match status" value="1"/>
</dbReference>
<dbReference type="InterPro" id="IPR058560">
    <property type="entry name" value="DNA_primase_C"/>
</dbReference>
<name>A0ABQ9K7Y6_9CUCU</name>
<organism evidence="9 10">
    <name type="scientific">Molorchus minor</name>
    <dbReference type="NCBI Taxonomy" id="1323400"/>
    <lineage>
        <taxon>Eukaryota</taxon>
        <taxon>Metazoa</taxon>
        <taxon>Ecdysozoa</taxon>
        <taxon>Arthropoda</taxon>
        <taxon>Hexapoda</taxon>
        <taxon>Insecta</taxon>
        <taxon>Pterygota</taxon>
        <taxon>Neoptera</taxon>
        <taxon>Endopterygota</taxon>
        <taxon>Coleoptera</taxon>
        <taxon>Polyphaga</taxon>
        <taxon>Cucujiformia</taxon>
        <taxon>Chrysomeloidea</taxon>
        <taxon>Cerambycidae</taxon>
        <taxon>Lamiinae</taxon>
        <taxon>Monochamini</taxon>
        <taxon>Molorchus</taxon>
    </lineage>
</organism>
<comment type="cofactor">
    <cofactor evidence="1">
        <name>[4Fe-4S] cluster</name>
        <dbReference type="ChEBI" id="CHEBI:49883"/>
    </cofactor>
</comment>
<evidence type="ECO:0000313" key="9">
    <source>
        <dbReference type="EMBL" id="KAJ8985642.1"/>
    </source>
</evidence>